<feature type="region of interest" description="Disordered" evidence="1">
    <location>
        <begin position="1"/>
        <end position="60"/>
    </location>
</feature>
<name>A0ABS1VX18_9ACTN</name>
<dbReference type="EMBL" id="JAENHO010000010">
    <property type="protein sequence ID" value="MBL7258999.1"/>
    <property type="molecule type" value="Genomic_DNA"/>
</dbReference>
<evidence type="ECO:0000256" key="1">
    <source>
        <dbReference type="SAM" id="MobiDB-lite"/>
    </source>
</evidence>
<protein>
    <submittedName>
        <fullName evidence="2">Uncharacterized protein</fullName>
    </submittedName>
</protein>
<evidence type="ECO:0000313" key="3">
    <source>
        <dbReference type="Proteomes" id="UP000598996"/>
    </source>
</evidence>
<gene>
    <name evidence="2" type="ORF">JKJ07_32270</name>
</gene>
<proteinExistence type="predicted"/>
<dbReference type="Proteomes" id="UP000598996">
    <property type="component" value="Unassembled WGS sequence"/>
</dbReference>
<organism evidence="2 3">
    <name type="scientific">Paractinoplanes lichenicola</name>
    <dbReference type="NCBI Taxonomy" id="2802976"/>
    <lineage>
        <taxon>Bacteria</taxon>
        <taxon>Bacillati</taxon>
        <taxon>Actinomycetota</taxon>
        <taxon>Actinomycetes</taxon>
        <taxon>Micromonosporales</taxon>
        <taxon>Micromonosporaceae</taxon>
        <taxon>Paractinoplanes</taxon>
    </lineage>
</organism>
<evidence type="ECO:0000313" key="2">
    <source>
        <dbReference type="EMBL" id="MBL7258999.1"/>
    </source>
</evidence>
<sequence length="60" mass="6198">MTDTSNAGASTEQHVTGAPETDEFPTDAPPNADTPASGSSNKGINDTDANRQPEENEPPD</sequence>
<comment type="caution">
    <text evidence="2">The sequence shown here is derived from an EMBL/GenBank/DDBJ whole genome shotgun (WGS) entry which is preliminary data.</text>
</comment>
<keyword evidence="3" id="KW-1185">Reference proteome</keyword>
<feature type="compositionally biased region" description="Polar residues" evidence="1">
    <location>
        <begin position="1"/>
        <end position="14"/>
    </location>
</feature>
<reference evidence="2 3" key="1">
    <citation type="submission" date="2021-01" db="EMBL/GenBank/DDBJ databases">
        <title>Actinoplanes sp. nov. LDG1-01 isolated from lichen.</title>
        <authorList>
            <person name="Saeng-In P."/>
            <person name="Phongsopitanun W."/>
            <person name="Kanchanasin P."/>
            <person name="Yuki M."/>
            <person name="Kudo T."/>
            <person name="Ohkuma M."/>
            <person name="Tanasupawat S."/>
        </authorList>
    </citation>
    <scope>NUCLEOTIDE SEQUENCE [LARGE SCALE GENOMIC DNA]</scope>
    <source>
        <strain evidence="2 3">LDG1-01</strain>
    </source>
</reference>
<accession>A0ABS1VX18</accession>